<name>W4FZT0_APHAT</name>
<organism evidence="1">
    <name type="scientific">Aphanomyces astaci</name>
    <name type="common">Crayfish plague agent</name>
    <dbReference type="NCBI Taxonomy" id="112090"/>
    <lineage>
        <taxon>Eukaryota</taxon>
        <taxon>Sar</taxon>
        <taxon>Stramenopiles</taxon>
        <taxon>Oomycota</taxon>
        <taxon>Saprolegniomycetes</taxon>
        <taxon>Saprolegniales</taxon>
        <taxon>Verrucalvaceae</taxon>
        <taxon>Aphanomyces</taxon>
    </lineage>
</organism>
<dbReference type="RefSeq" id="XP_009838352.1">
    <property type="nucleotide sequence ID" value="XM_009840050.1"/>
</dbReference>
<dbReference type="InterPro" id="IPR036397">
    <property type="entry name" value="RNaseH_sf"/>
</dbReference>
<dbReference type="InterPro" id="IPR009057">
    <property type="entry name" value="Homeodomain-like_sf"/>
</dbReference>
<evidence type="ECO:0000313" key="1">
    <source>
        <dbReference type="EMBL" id="ETV72284.1"/>
    </source>
</evidence>
<reference evidence="1" key="1">
    <citation type="submission" date="2013-12" db="EMBL/GenBank/DDBJ databases">
        <title>The Genome Sequence of Aphanomyces astaci APO3.</title>
        <authorList>
            <consortium name="The Broad Institute Genomics Platform"/>
            <person name="Russ C."/>
            <person name="Tyler B."/>
            <person name="van West P."/>
            <person name="Dieguez-Uribeondo J."/>
            <person name="Young S.K."/>
            <person name="Zeng Q."/>
            <person name="Gargeya S."/>
            <person name="Fitzgerald M."/>
            <person name="Abouelleil A."/>
            <person name="Alvarado L."/>
            <person name="Chapman S.B."/>
            <person name="Gainer-Dewar J."/>
            <person name="Goldberg J."/>
            <person name="Griggs A."/>
            <person name="Gujja S."/>
            <person name="Hansen M."/>
            <person name="Howarth C."/>
            <person name="Imamovic A."/>
            <person name="Ireland A."/>
            <person name="Larimer J."/>
            <person name="McCowan C."/>
            <person name="Murphy C."/>
            <person name="Pearson M."/>
            <person name="Poon T.W."/>
            <person name="Priest M."/>
            <person name="Roberts A."/>
            <person name="Saif S."/>
            <person name="Shea T."/>
            <person name="Sykes S."/>
            <person name="Wortman J."/>
            <person name="Nusbaum C."/>
            <person name="Birren B."/>
        </authorList>
    </citation>
    <scope>NUCLEOTIDE SEQUENCE [LARGE SCALE GENOMIC DNA]</scope>
    <source>
        <strain evidence="1">APO3</strain>
    </source>
</reference>
<proteinExistence type="predicted"/>
<dbReference type="GO" id="GO:0003676">
    <property type="term" value="F:nucleic acid binding"/>
    <property type="evidence" value="ECO:0007669"/>
    <property type="project" value="InterPro"/>
</dbReference>
<dbReference type="STRING" id="112090.W4FZT0"/>
<sequence>MEEAVPAPQTPPPRRGPYKRIPLSAKRRVVAAHDAGQDWKSVARANGINESTAKGWLMLDSLTPKQRGGYKLRKLSHQLVDTMEAWVEFDCQITLAELKARIQVDYDIVISETSLHRALEERVFTYKDLHYELLQLNDESFKNKRSEYVQQLREHIIQGKVPIWIDETNFNLFTFRTKGRSKKNTRAKFVRGCSQKGKNLHIIGAISATNFVFCIRRRGALKSLHANEWLKTMLRAANEHFGGLADVLVIAVNAPCHSRRSRVSRRFVLKTRAVLSDVEPDREYVVGVKEPH</sequence>
<dbReference type="GeneID" id="20814741"/>
<accession>W4FZT0</accession>
<gene>
    <name evidence="1" type="ORF">H257_12745</name>
</gene>
<dbReference type="AlphaFoldDB" id="W4FZT0"/>
<dbReference type="Gene3D" id="3.30.420.10">
    <property type="entry name" value="Ribonuclease H-like superfamily/Ribonuclease H"/>
    <property type="match status" value="1"/>
</dbReference>
<dbReference type="OrthoDB" id="106563at2759"/>
<dbReference type="VEuPathDB" id="FungiDB:H257_12745"/>
<dbReference type="SUPFAM" id="SSF46689">
    <property type="entry name" value="Homeodomain-like"/>
    <property type="match status" value="1"/>
</dbReference>
<dbReference type="EMBL" id="KI913155">
    <property type="protein sequence ID" value="ETV72284.1"/>
    <property type="molecule type" value="Genomic_DNA"/>
</dbReference>
<evidence type="ECO:0008006" key="2">
    <source>
        <dbReference type="Google" id="ProtNLM"/>
    </source>
</evidence>
<protein>
    <recommendedName>
        <fullName evidence="2">Tc1-like transposase DDE domain-containing protein</fullName>
    </recommendedName>
</protein>